<feature type="signal peptide" evidence="4">
    <location>
        <begin position="1"/>
        <end position="27"/>
    </location>
</feature>
<dbReference type="InterPro" id="IPR016169">
    <property type="entry name" value="FAD-bd_PCMH_sub2"/>
</dbReference>
<keyword evidence="3" id="KW-0560">Oxidoreductase</keyword>
<dbReference type="PANTHER" id="PTHR43762:SF1">
    <property type="entry name" value="D-ARABINONO-1,4-LACTONE OXIDASE"/>
    <property type="match status" value="1"/>
</dbReference>
<dbReference type="EMBL" id="JBHRTP010000018">
    <property type="protein sequence ID" value="MFC3107625.1"/>
    <property type="molecule type" value="Genomic_DNA"/>
</dbReference>
<evidence type="ECO:0000259" key="5">
    <source>
        <dbReference type="PROSITE" id="PS51387"/>
    </source>
</evidence>
<dbReference type="InterPro" id="IPR016171">
    <property type="entry name" value="Vanillyl_alc_oxidase_C-sub2"/>
</dbReference>
<evidence type="ECO:0000256" key="3">
    <source>
        <dbReference type="ARBA" id="ARBA00023002"/>
    </source>
</evidence>
<dbReference type="PANTHER" id="PTHR43762">
    <property type="entry name" value="L-GULONOLACTONE OXIDASE"/>
    <property type="match status" value="1"/>
</dbReference>
<protein>
    <submittedName>
        <fullName evidence="6">FAD-dependent oxidoreductase</fullName>
    </submittedName>
</protein>
<dbReference type="Gene3D" id="3.30.465.10">
    <property type="match status" value="1"/>
</dbReference>
<dbReference type="Proteomes" id="UP001595530">
    <property type="component" value="Unassembled WGS sequence"/>
</dbReference>
<dbReference type="InterPro" id="IPR016166">
    <property type="entry name" value="FAD-bd_PCMH"/>
</dbReference>
<dbReference type="InterPro" id="IPR016164">
    <property type="entry name" value="FAD-linked_Oxase-like_C"/>
</dbReference>
<evidence type="ECO:0000256" key="1">
    <source>
        <dbReference type="ARBA" id="ARBA00022630"/>
    </source>
</evidence>
<dbReference type="SUPFAM" id="SSF55103">
    <property type="entry name" value="FAD-linked oxidases, C-terminal domain"/>
    <property type="match status" value="1"/>
</dbReference>
<name>A0ABV7F263_9BURK</name>
<feature type="domain" description="FAD-binding PCMH-type" evidence="5">
    <location>
        <begin position="37"/>
        <end position="206"/>
    </location>
</feature>
<dbReference type="PROSITE" id="PS51387">
    <property type="entry name" value="FAD_PCMH"/>
    <property type="match status" value="1"/>
</dbReference>
<proteinExistence type="predicted"/>
<dbReference type="Pfam" id="PF04030">
    <property type="entry name" value="ALO"/>
    <property type="match status" value="1"/>
</dbReference>
<gene>
    <name evidence="6" type="ORF">ACFOFO_06580</name>
</gene>
<sequence>MFSLRLRPLLRSAVLLTLLAGQLCAIAGTTINDVTQINPIEVQRVLAPRTINEIVDAVKAYPGPISVGGGRYSMGGQTATERGLQIDMRQFDKVVSFSKEKKELTVQAGITWRKIQTFIDPHDLSLQIMQTYSNFTVGGSLSVNVHGRYIGQGPLVFSVKSIRVVLPSGKLVNASPTENQAIFYGAIGGYGAMGVIVEATLALADNVKVERKSVVMPLAAYKEFFIKNIRDDAGVIFHNADIYPNDLDTVRVTSYVKTDKPVTVKDRLIPQDQSYWVDRSAFWIMSEAPFGKAFRQYIIDPYMFSGEQIEWRNYEASYDVKELEPSSRKDSTYVLQEYFVPVDKLEEFVPKMADILKRHKVNTINVSIRHAKQDPGTLLAWARSEVFAYVLYYKQGTSDADRKAVRAWTRELIDAATSFNGAYYLPYQIHATNQQFRAAYPNADAFFALKKSLDPANKFRNKLWDAYYKPALEQPTAPSVKSPATTIDLNPAKIFDSKLLASGAAPEVQARIHAELLAIKGYKRDEAQTYLTLPEWFLVYSPDEYARFLKTKAPSAFPYFGSIAQFWGYYRDAYTATKDRYPFNWGYHVMVFVIGSSYTVENAIKGIYENTIGRVTEALRGNDMTEEDVFAAKVAQEYVDFIRVDPWYEFAFASRLQKLWAGTALSGPDMIRKWERKLILSIEYAAKAQYAMIIKLASKAAYGDADSEMLILAAGVTPDALKDQPKIKIVKQFEDGSILLSLPRYEEFRDSVMRLVGKGVRFREIAGNGDILITSVVPAEWRYDLLAGKVLFEKPILTGPLAKRIAINVPVKSLDQVLSQLTAKKFLIEHIYDY</sequence>
<keyword evidence="7" id="KW-1185">Reference proteome</keyword>
<dbReference type="InterPro" id="IPR007173">
    <property type="entry name" value="ALO_C"/>
</dbReference>
<evidence type="ECO:0000313" key="7">
    <source>
        <dbReference type="Proteomes" id="UP001595530"/>
    </source>
</evidence>
<dbReference type="InterPro" id="IPR036318">
    <property type="entry name" value="FAD-bd_PCMH-like_sf"/>
</dbReference>
<keyword evidence="4" id="KW-0732">Signal</keyword>
<keyword evidence="2" id="KW-0274">FAD</keyword>
<comment type="caution">
    <text evidence="6">The sequence shown here is derived from an EMBL/GenBank/DDBJ whole genome shotgun (WGS) entry which is preliminary data.</text>
</comment>
<evidence type="ECO:0000256" key="4">
    <source>
        <dbReference type="SAM" id="SignalP"/>
    </source>
</evidence>
<keyword evidence="1" id="KW-0285">Flavoprotein</keyword>
<dbReference type="RefSeq" id="WP_390331186.1">
    <property type="nucleotide sequence ID" value="NZ_JBHRTP010000018.1"/>
</dbReference>
<accession>A0ABV7F263</accession>
<dbReference type="SUPFAM" id="SSF56176">
    <property type="entry name" value="FAD-binding/transporter-associated domain-like"/>
    <property type="match status" value="1"/>
</dbReference>
<feature type="chain" id="PRO_5045376699" evidence="4">
    <location>
        <begin position="28"/>
        <end position="834"/>
    </location>
</feature>
<dbReference type="InterPro" id="IPR010031">
    <property type="entry name" value="FAD_lactone_oxidase-like"/>
</dbReference>
<dbReference type="InterPro" id="IPR006094">
    <property type="entry name" value="Oxid_FAD_bind_N"/>
</dbReference>
<evidence type="ECO:0000313" key="6">
    <source>
        <dbReference type="EMBL" id="MFC3107625.1"/>
    </source>
</evidence>
<organism evidence="6 7">
    <name type="scientific">Undibacterium arcticum</name>
    <dbReference type="NCBI Taxonomy" id="1762892"/>
    <lineage>
        <taxon>Bacteria</taxon>
        <taxon>Pseudomonadati</taxon>
        <taxon>Pseudomonadota</taxon>
        <taxon>Betaproteobacteria</taxon>
        <taxon>Burkholderiales</taxon>
        <taxon>Oxalobacteraceae</taxon>
        <taxon>Undibacterium</taxon>
    </lineage>
</organism>
<evidence type="ECO:0000256" key="2">
    <source>
        <dbReference type="ARBA" id="ARBA00022827"/>
    </source>
</evidence>
<reference evidence="7" key="1">
    <citation type="journal article" date="2019" name="Int. J. Syst. Evol. Microbiol.">
        <title>The Global Catalogue of Microorganisms (GCM) 10K type strain sequencing project: providing services to taxonomists for standard genome sequencing and annotation.</title>
        <authorList>
            <consortium name="The Broad Institute Genomics Platform"/>
            <consortium name="The Broad Institute Genome Sequencing Center for Infectious Disease"/>
            <person name="Wu L."/>
            <person name="Ma J."/>
        </authorList>
    </citation>
    <scope>NUCLEOTIDE SEQUENCE [LARGE SCALE GENOMIC DNA]</scope>
    <source>
        <strain evidence="7">KCTC 42986</strain>
    </source>
</reference>
<dbReference type="Gene3D" id="1.10.45.10">
    <property type="entry name" value="Vanillyl-alcohol Oxidase, Chain A, domain 4"/>
    <property type="match status" value="1"/>
</dbReference>
<dbReference type="Pfam" id="PF01565">
    <property type="entry name" value="FAD_binding_4"/>
    <property type="match status" value="1"/>
</dbReference>